<protein>
    <submittedName>
        <fullName evidence="1">Uncharacterized protein</fullName>
    </submittedName>
</protein>
<name>A0AAC9WI71_9CLOT</name>
<dbReference type="Proteomes" id="UP000192478">
    <property type="component" value="Chromosome"/>
</dbReference>
<evidence type="ECO:0000313" key="2">
    <source>
        <dbReference type="Proteomes" id="UP000192478"/>
    </source>
</evidence>
<gene>
    <name evidence="1" type="ORF">CLFO_43450</name>
</gene>
<sequence>MALLFHLFVKHIIFYGIEICLNNRLKGVKMNG</sequence>
<evidence type="ECO:0000313" key="1">
    <source>
        <dbReference type="EMBL" id="ARE89862.1"/>
    </source>
</evidence>
<proteinExistence type="predicted"/>
<reference evidence="1 2" key="1">
    <citation type="submission" date="2017-03" db="EMBL/GenBank/DDBJ databases">
        <title>Complete sequence of Clostridium formicaceticum DSM 92.</title>
        <authorList>
            <person name="Poehlein A."/>
            <person name="Karl M."/>
            <person name="Bengelsdorf F.R."/>
            <person name="Duerre P."/>
            <person name="Daniel R."/>
        </authorList>
    </citation>
    <scope>NUCLEOTIDE SEQUENCE [LARGE SCALE GENOMIC DNA]</scope>
    <source>
        <strain evidence="1 2">DSM 92</strain>
    </source>
</reference>
<dbReference type="AlphaFoldDB" id="A0AAC9WI71"/>
<organism evidence="1 2">
    <name type="scientific">Clostridium formicaceticum</name>
    <dbReference type="NCBI Taxonomy" id="1497"/>
    <lineage>
        <taxon>Bacteria</taxon>
        <taxon>Bacillati</taxon>
        <taxon>Bacillota</taxon>
        <taxon>Clostridia</taxon>
        <taxon>Eubacteriales</taxon>
        <taxon>Clostridiaceae</taxon>
        <taxon>Clostridium</taxon>
    </lineage>
</organism>
<dbReference type="EMBL" id="CP020559">
    <property type="protein sequence ID" value="ARE89862.1"/>
    <property type="molecule type" value="Genomic_DNA"/>
</dbReference>
<accession>A0AAC9WI71</accession>